<dbReference type="GO" id="GO:0005524">
    <property type="term" value="F:ATP binding"/>
    <property type="evidence" value="ECO:0007669"/>
    <property type="project" value="UniProtKB-UniRule"/>
</dbReference>
<dbReference type="FunFam" id="3.30.1490.20:FF:000020">
    <property type="entry name" value="Protein lysine acetyltransferase"/>
    <property type="match status" value="1"/>
</dbReference>
<feature type="domain" description="ATP-grasp" evidence="3">
    <location>
        <begin position="494"/>
        <end position="548"/>
    </location>
</feature>
<gene>
    <name evidence="4" type="ORF">HUK68_20240</name>
</gene>
<dbReference type="GO" id="GO:0046872">
    <property type="term" value="F:metal ion binding"/>
    <property type="evidence" value="ECO:0007669"/>
    <property type="project" value="InterPro"/>
</dbReference>
<dbReference type="KEGG" id="aant:HUK68_20240"/>
<geneLocation type="plasmid" evidence="4 5">
    <name>unnamed1</name>
</geneLocation>
<evidence type="ECO:0000313" key="4">
    <source>
        <dbReference type="EMBL" id="QKV55269.1"/>
    </source>
</evidence>
<evidence type="ECO:0000256" key="2">
    <source>
        <dbReference type="PROSITE-ProRule" id="PRU00409"/>
    </source>
</evidence>
<evidence type="ECO:0000256" key="1">
    <source>
        <dbReference type="ARBA" id="ARBA00060888"/>
    </source>
</evidence>
<dbReference type="GO" id="GO:0043758">
    <property type="term" value="F:acetate-CoA ligase (ADP-forming) activity"/>
    <property type="evidence" value="ECO:0007669"/>
    <property type="project" value="InterPro"/>
</dbReference>
<dbReference type="EMBL" id="CP054841">
    <property type="protein sequence ID" value="QKV55269.1"/>
    <property type="molecule type" value="Genomic_DNA"/>
</dbReference>
<dbReference type="InterPro" id="IPR003781">
    <property type="entry name" value="CoA-bd"/>
</dbReference>
<keyword evidence="4" id="KW-0614">Plasmid</keyword>
<dbReference type="InterPro" id="IPR013815">
    <property type="entry name" value="ATP_grasp_subdomain_1"/>
</dbReference>
<dbReference type="InterPro" id="IPR036291">
    <property type="entry name" value="NAD(P)-bd_dom_sf"/>
</dbReference>
<dbReference type="Pfam" id="PF13607">
    <property type="entry name" value="Succ_CoA_lig"/>
    <property type="match status" value="1"/>
</dbReference>
<dbReference type="RefSeq" id="WP_175506058.1">
    <property type="nucleotide sequence ID" value="NZ_CAURQT010000026.1"/>
</dbReference>
<evidence type="ECO:0000313" key="5">
    <source>
        <dbReference type="Proteomes" id="UP000509579"/>
    </source>
</evidence>
<dbReference type="InterPro" id="IPR032875">
    <property type="entry name" value="Succ_CoA_lig_flav_dom"/>
</dbReference>
<proteinExistence type="inferred from homology"/>
<dbReference type="InterPro" id="IPR011761">
    <property type="entry name" value="ATP-grasp"/>
</dbReference>
<dbReference type="Pfam" id="PF13549">
    <property type="entry name" value="ATP-grasp_5"/>
    <property type="match status" value="1"/>
</dbReference>
<dbReference type="Gene3D" id="3.40.50.261">
    <property type="entry name" value="Succinyl-CoA synthetase domains"/>
    <property type="match status" value="2"/>
</dbReference>
<dbReference type="Gene3D" id="3.40.50.720">
    <property type="entry name" value="NAD(P)-binding Rossmann-like Domain"/>
    <property type="match status" value="1"/>
</dbReference>
<dbReference type="AlphaFoldDB" id="A0A6N1X788"/>
<dbReference type="Pfam" id="PF13380">
    <property type="entry name" value="CoA_binding_2"/>
    <property type="match status" value="1"/>
</dbReference>
<keyword evidence="5" id="KW-1185">Reference proteome</keyword>
<keyword evidence="4" id="KW-0436">Ligase</keyword>
<dbReference type="SUPFAM" id="SSF56059">
    <property type="entry name" value="Glutathione synthetase ATP-binding domain-like"/>
    <property type="match status" value="1"/>
</dbReference>
<evidence type="ECO:0000259" key="3">
    <source>
        <dbReference type="PROSITE" id="PS50975"/>
    </source>
</evidence>
<dbReference type="SMART" id="SM00881">
    <property type="entry name" value="CoA_binding"/>
    <property type="match status" value="1"/>
</dbReference>
<dbReference type="Gene3D" id="3.30.1490.20">
    <property type="entry name" value="ATP-grasp fold, A domain"/>
    <property type="match status" value="1"/>
</dbReference>
<organism evidence="4 5">
    <name type="scientific">Comamonas antarctica</name>
    <dbReference type="NCBI Taxonomy" id="2743470"/>
    <lineage>
        <taxon>Bacteria</taxon>
        <taxon>Pseudomonadati</taxon>
        <taxon>Pseudomonadota</taxon>
        <taxon>Betaproteobacteria</taxon>
        <taxon>Burkholderiales</taxon>
        <taxon>Comamonadaceae</taxon>
        <taxon>Comamonas</taxon>
    </lineage>
</organism>
<reference evidence="4 5" key="1">
    <citation type="submission" date="2020-06" db="EMBL/GenBank/DDBJ databases">
        <title>Acidovorax antarctica sp. nov., isolated from Corinth ice sheet soil, Antarctic Fields Peninsula.</title>
        <authorList>
            <person name="Xu Q."/>
            <person name="Peng F."/>
        </authorList>
    </citation>
    <scope>NUCLEOTIDE SEQUENCE [LARGE SCALE GENOMIC DNA]</scope>
    <source>
        <strain evidence="4 5">16-35-5</strain>
        <plasmid evidence="4 5">unnamed1</plasmid>
    </source>
</reference>
<dbReference type="SUPFAM" id="SSF52210">
    <property type="entry name" value="Succinyl-CoA synthetase domains"/>
    <property type="match status" value="2"/>
</dbReference>
<dbReference type="InterPro" id="IPR043938">
    <property type="entry name" value="Ligase_CoA_dom"/>
</dbReference>
<dbReference type="InterPro" id="IPR016102">
    <property type="entry name" value="Succinyl-CoA_synth-like"/>
</dbReference>
<dbReference type="PANTHER" id="PTHR42793:SF4">
    <property type="entry name" value="BLL6376 PROTEIN"/>
    <property type="match status" value="1"/>
</dbReference>
<keyword evidence="2" id="KW-0067">ATP-binding</keyword>
<dbReference type="PANTHER" id="PTHR42793">
    <property type="entry name" value="COA BINDING DOMAIN CONTAINING PROTEIN"/>
    <property type="match status" value="1"/>
</dbReference>
<comment type="similarity">
    <text evidence="1">In the N-terminal section; belongs to the acetate CoA ligase alpha subunit family.</text>
</comment>
<sequence>MNAASTHALAPLLAPRSIALIGASSNPARIGGMPLDLLQRFGYAGEVYPINPKYAEVFGNRCYRDVESLPAVPDLAVLAIAADEVLSMLERCHRCGIRAAIVYAAGFAEAGAAGAALQRELEAFVARSGMAVAGPNCMGFANLNLQAYTAFASIFVNVPAQTEPGRVSILTQSGNVCSAVFGLVRRRGVPVSHFINTGNEATLEYAQYLEYLAQDPGTDCVLGYVEQLRDGARFIDAALALAAQRKPLVIYKAGETEKGSEAVQSHTSALAGDLAVYRASFDQLNVIRGQDFAHMADLGYLSGFRARAGGRRVAIVTMSGAVGAILADKLTLAGLEVPTLPAELQALLRAGVPDYGMVSNPVDVTGNIVNSPGFVRTVFEALAQCADIDTVVVAAPGYLLDRMADPLLEVCAQHPRLFVALDTGEAQCRARLSAAGVPVFDDLARCTQALAPFCLWLARQQATAEWAALRQRQQAQPRVAVPALPARLNEFDTKQLLAGHGVPSLTGLVAHDAEGAVARAAQIGYPVVLKILSADIAHKTEAGGVRLALADAAAVRSAATQILQSAREYDPDARIDGLLVQPMATGGVAELIAGVTHDPVFGPALTVGLGGVLTELYRDVAHRLLPVDAPMVRAMLQSLKAWPLLDGFRGRPVADVDAACAAIAALGDAAWALRDQVQDVEINPLQVRAQGQGADALDALVLVKPQAGQALAPAAQFQPQEETA</sequence>
<protein>
    <submittedName>
        <fullName evidence="4">Acetate--CoA ligase family protein</fullName>
    </submittedName>
</protein>
<dbReference type="SUPFAM" id="SSF51735">
    <property type="entry name" value="NAD(P)-binding Rossmann-fold domains"/>
    <property type="match status" value="1"/>
</dbReference>
<keyword evidence="2" id="KW-0547">Nucleotide-binding</keyword>
<accession>A0A6N1X788</accession>
<dbReference type="Proteomes" id="UP000509579">
    <property type="component" value="Plasmid unnamed1"/>
</dbReference>
<dbReference type="Pfam" id="PF19045">
    <property type="entry name" value="Ligase_CoA_2"/>
    <property type="match status" value="1"/>
</dbReference>
<dbReference type="PROSITE" id="PS50975">
    <property type="entry name" value="ATP_GRASP"/>
    <property type="match status" value="1"/>
</dbReference>
<dbReference type="Gene3D" id="3.30.470.20">
    <property type="entry name" value="ATP-grasp fold, B domain"/>
    <property type="match status" value="1"/>
</dbReference>
<name>A0A6N1X788_9BURK</name>